<dbReference type="GO" id="GO:0009190">
    <property type="term" value="P:cyclic nucleotide biosynthetic process"/>
    <property type="evidence" value="ECO:0007669"/>
    <property type="project" value="InterPro"/>
</dbReference>
<dbReference type="InterPro" id="IPR001611">
    <property type="entry name" value="Leu-rich_rpt"/>
</dbReference>
<dbReference type="PANTHER" id="PTHR48051">
    <property type="match status" value="1"/>
</dbReference>
<feature type="compositionally biased region" description="Polar residues" evidence="4">
    <location>
        <begin position="1257"/>
        <end position="1277"/>
    </location>
</feature>
<keyword evidence="2" id="KW-0479">Metal-binding</keyword>
<dbReference type="PROSITE" id="PS51746">
    <property type="entry name" value="PPM_2"/>
    <property type="match status" value="1"/>
</dbReference>
<dbReference type="InterPro" id="IPR003591">
    <property type="entry name" value="Leu-rich_rpt_typical-subtyp"/>
</dbReference>
<dbReference type="PANTHER" id="PTHR48051:SF1">
    <property type="entry name" value="RAS SUPPRESSOR PROTEIN 1"/>
    <property type="match status" value="1"/>
</dbReference>
<dbReference type="STRING" id="1330018.A0A167LFN7"/>
<keyword evidence="1" id="KW-0433">Leucine-rich repeat</keyword>
<dbReference type="EMBL" id="KV417288">
    <property type="protein sequence ID" value="KZO95643.1"/>
    <property type="molecule type" value="Genomic_DNA"/>
</dbReference>
<dbReference type="Pfam" id="PF00211">
    <property type="entry name" value="Guanylate_cyc"/>
    <property type="match status" value="1"/>
</dbReference>
<dbReference type="OrthoDB" id="2021138at2759"/>
<dbReference type="CDD" id="cd07302">
    <property type="entry name" value="CHD"/>
    <property type="match status" value="1"/>
</dbReference>
<keyword evidence="8" id="KW-1185">Reference proteome</keyword>
<evidence type="ECO:0000259" key="5">
    <source>
        <dbReference type="PROSITE" id="PS50125"/>
    </source>
</evidence>
<dbReference type="GO" id="GO:0005737">
    <property type="term" value="C:cytoplasm"/>
    <property type="evidence" value="ECO:0007669"/>
    <property type="project" value="TreeGrafter"/>
</dbReference>
<dbReference type="SUPFAM" id="SSF81606">
    <property type="entry name" value="PP2C-like"/>
    <property type="match status" value="1"/>
</dbReference>
<dbReference type="PROSITE" id="PS51450">
    <property type="entry name" value="LRR"/>
    <property type="match status" value="2"/>
</dbReference>
<dbReference type="Pfam" id="PF23010">
    <property type="entry name" value="RA_3"/>
    <property type="match status" value="1"/>
</dbReference>
<dbReference type="InterPro" id="IPR001054">
    <property type="entry name" value="A/G_cyclase"/>
</dbReference>
<evidence type="ECO:0000313" key="8">
    <source>
        <dbReference type="Proteomes" id="UP000076738"/>
    </source>
</evidence>
<sequence>MLMKKEKPLVILRRRLLTAGHTKLDKLTSQGGRELQHLCRFVLQMSLLHGLPEEHDGMFDHLQGLVKLDDVNLQTIPAELHKVAPHLVRLSLRHNPLTDLPKDFCMATTQLRELNLSRTALKRIPAAISYCTSLEVLDVSYNRIKSLDMTYGSLENLQQLKILRLHANVLSDLPASIQNLPLLELRMDMNRLEQLPSVVCKLHLLETLVLSHNDLLALPPGIGALTQLRVLALNGNKLQALPNELRYMTSLVVLSLSRNRVIDISVISTLQSLQHLEASHNFISSVALPFPKTLKVVNLESNTFTRFNPTSKSLMMRAILRKLDLSQTKLSSLQFDFGVFPDLQELILDDSRIGELPTSVIKLERLVKLSACNASLKHLPDAIGDLPTLTELLVHSNDLTSIPDSIWMCPSLVVFNASSNKLSAFPESPSGAVPPLVKSLKELYLADNRLADSVLLRLSLLRYISILNLSYNVLRDIPDGTLRCFTRLETLFLSGNALMAVRGEELPPTLTVKRLYLNNNRLQSLPVEIAKYTQLTVLDVGNNLLKYNINNFGYDYQWIWNEALRMLNLSGNKRLKIDKPHLTAKDRDKPHFNGADFRVFKDLQSLGLMDVTLAVTYLPEESDYCRIRTSASSLNGMRYGVSDSIGKDLMGSFDMAVPKYRGREEECLFGIFAREQPPKASALHSNALTRYLTTHFRSEFAKELLYIKRDPKLGEIPDAMRRAFLNLNKSFYDNIVNPTGLDIPIKSGSTFESGDPATRHPELQAGACACVAYLVDKALYIANVGNVEAFVGGDHGKMDVVTTLHGPFEAREAGRIKKAEEWVTPKGILKGDLKVSRAFGFYSRFPVVNPGPDIMKIQLSPDDQFLVIGNAEFWSYLKKDAAASIVRGHHMHGDGMSAAQELRDVALAHGASGNVQVMVVMLSDLFLSPSLGVESMRTPEVFDRRAGGSSMTLSARERMGSADDAPIGKVALVFTDIRNSTALWERLKGRMQYSLDMHNRCMRRIMRLCGGYEVKTEGDAFMVAFSSLLAAVHWCLEVQVQLLKENWPKELLDCADGKEVHDASGHLIERGISVRMGIHHGIPLCEPDPTTGRMDYLGIMVNRTARVNGSARGGEIMLSADVVKLLESYLDEPSPNGSNPVTTTDFLQSLSALSPDEQLHLEAIRELDPVLIGVGETKLKGIEQPEFLSLLFPKRLLGRHRSQSADSQGAPVVPVRSDADPDGLGVSKESIEALALVCTRLEALDAGFIFRLEEADNQPSPDSLSPPGTATPGASSRRSSETEQRILHGRQDELLPAIDYSDEVQVMQVLEGLIQRLEHSITRLRVRNAFSHPDVRQIMLDKVGFDPEELLRLFREMTAPLQRNNANWTMPRPAFA</sequence>
<proteinExistence type="predicted"/>
<dbReference type="SUPFAM" id="SSF52058">
    <property type="entry name" value="L domain-like"/>
    <property type="match status" value="2"/>
</dbReference>
<dbReference type="InterPro" id="IPR036457">
    <property type="entry name" value="PPM-type-like_dom_sf"/>
</dbReference>
<evidence type="ECO:0000256" key="4">
    <source>
        <dbReference type="SAM" id="MobiDB-lite"/>
    </source>
</evidence>
<dbReference type="Proteomes" id="UP000076738">
    <property type="component" value="Unassembled WGS sequence"/>
</dbReference>
<dbReference type="GO" id="GO:0046872">
    <property type="term" value="F:metal ion binding"/>
    <property type="evidence" value="ECO:0007669"/>
    <property type="project" value="UniProtKB-KW"/>
</dbReference>
<dbReference type="SMART" id="SM00332">
    <property type="entry name" value="PP2Cc"/>
    <property type="match status" value="1"/>
</dbReference>
<feature type="region of interest" description="Disordered" evidence="4">
    <location>
        <begin position="1256"/>
        <end position="1284"/>
    </location>
</feature>
<name>A0A167LFN7_CALVF</name>
<accession>A0A167LFN7</accession>
<dbReference type="InterPro" id="IPR029787">
    <property type="entry name" value="Nucleotide_cyclase"/>
</dbReference>
<organism evidence="7 8">
    <name type="scientific">Calocera viscosa (strain TUFC12733)</name>
    <dbReference type="NCBI Taxonomy" id="1330018"/>
    <lineage>
        <taxon>Eukaryota</taxon>
        <taxon>Fungi</taxon>
        <taxon>Dikarya</taxon>
        <taxon>Basidiomycota</taxon>
        <taxon>Agaricomycotina</taxon>
        <taxon>Dacrymycetes</taxon>
        <taxon>Dacrymycetales</taxon>
        <taxon>Dacrymycetaceae</taxon>
        <taxon>Calocera</taxon>
    </lineage>
</organism>
<dbReference type="InterPro" id="IPR032675">
    <property type="entry name" value="LRR_dom_sf"/>
</dbReference>
<dbReference type="InterPro" id="IPR050216">
    <property type="entry name" value="LRR_domain-containing"/>
</dbReference>
<keyword evidence="3" id="KW-0677">Repeat</keyword>
<evidence type="ECO:0000259" key="6">
    <source>
        <dbReference type="PROSITE" id="PS51746"/>
    </source>
</evidence>
<feature type="domain" description="PPM-type phosphatase" evidence="6">
    <location>
        <begin position="638"/>
        <end position="922"/>
    </location>
</feature>
<gene>
    <name evidence="7" type="ORF">CALVIDRAFT_165556</name>
</gene>
<evidence type="ECO:0000256" key="2">
    <source>
        <dbReference type="ARBA" id="ARBA00022723"/>
    </source>
</evidence>
<dbReference type="SMART" id="SM00044">
    <property type="entry name" value="CYCc"/>
    <property type="match status" value="1"/>
</dbReference>
<dbReference type="SMART" id="SM00364">
    <property type="entry name" value="LRR_BAC"/>
    <property type="match status" value="7"/>
</dbReference>
<evidence type="ECO:0000313" key="7">
    <source>
        <dbReference type="EMBL" id="KZO95643.1"/>
    </source>
</evidence>
<dbReference type="Pfam" id="PF13855">
    <property type="entry name" value="LRR_8"/>
    <property type="match status" value="2"/>
</dbReference>
<reference evidence="7 8" key="1">
    <citation type="journal article" date="2016" name="Mol. Biol. Evol.">
        <title>Comparative Genomics of Early-Diverging Mushroom-Forming Fungi Provides Insights into the Origins of Lignocellulose Decay Capabilities.</title>
        <authorList>
            <person name="Nagy L.G."/>
            <person name="Riley R."/>
            <person name="Tritt A."/>
            <person name="Adam C."/>
            <person name="Daum C."/>
            <person name="Floudas D."/>
            <person name="Sun H."/>
            <person name="Yadav J.S."/>
            <person name="Pangilinan J."/>
            <person name="Larsson K.H."/>
            <person name="Matsuura K."/>
            <person name="Barry K."/>
            <person name="Labutti K."/>
            <person name="Kuo R."/>
            <person name="Ohm R.A."/>
            <person name="Bhattacharya S.S."/>
            <person name="Shirouzu T."/>
            <person name="Yoshinaga Y."/>
            <person name="Martin F.M."/>
            <person name="Grigoriev I.V."/>
            <person name="Hibbett D.S."/>
        </authorList>
    </citation>
    <scope>NUCLEOTIDE SEQUENCE [LARGE SCALE GENOMIC DNA]</scope>
    <source>
        <strain evidence="7 8">TUFC12733</strain>
    </source>
</reference>
<dbReference type="InterPro" id="IPR055071">
    <property type="entry name" value="RA_PHLPP-like"/>
</dbReference>
<evidence type="ECO:0008006" key="9">
    <source>
        <dbReference type="Google" id="ProtNLM"/>
    </source>
</evidence>
<dbReference type="PROSITE" id="PS50125">
    <property type="entry name" value="GUANYLATE_CYCLASE_2"/>
    <property type="match status" value="1"/>
</dbReference>
<feature type="region of interest" description="Disordered" evidence="4">
    <location>
        <begin position="1202"/>
        <end position="1224"/>
    </location>
</feature>
<dbReference type="GO" id="GO:0035556">
    <property type="term" value="P:intracellular signal transduction"/>
    <property type="evidence" value="ECO:0007669"/>
    <property type="project" value="InterPro"/>
</dbReference>
<dbReference type="SMART" id="SM00369">
    <property type="entry name" value="LRR_TYP"/>
    <property type="match status" value="12"/>
</dbReference>
<evidence type="ECO:0000256" key="3">
    <source>
        <dbReference type="ARBA" id="ARBA00022737"/>
    </source>
</evidence>
<dbReference type="Gene3D" id="3.80.10.10">
    <property type="entry name" value="Ribonuclease Inhibitor"/>
    <property type="match status" value="5"/>
</dbReference>
<feature type="domain" description="Guanylate cyclase" evidence="5">
    <location>
        <begin position="971"/>
        <end position="1108"/>
    </location>
</feature>
<protein>
    <recommendedName>
        <fullName evidence="9">Adenylate cyclase</fullName>
    </recommendedName>
</protein>
<evidence type="ECO:0000256" key="1">
    <source>
        <dbReference type="ARBA" id="ARBA00022614"/>
    </source>
</evidence>
<dbReference type="Gene3D" id="3.30.70.1230">
    <property type="entry name" value="Nucleotide cyclase"/>
    <property type="match status" value="1"/>
</dbReference>
<dbReference type="CDD" id="cd00143">
    <property type="entry name" value="PP2Cc"/>
    <property type="match status" value="1"/>
</dbReference>
<dbReference type="SUPFAM" id="SSF55073">
    <property type="entry name" value="Nucleotide cyclase"/>
    <property type="match status" value="1"/>
</dbReference>
<dbReference type="InterPro" id="IPR001932">
    <property type="entry name" value="PPM-type_phosphatase-like_dom"/>
</dbReference>
<dbReference type="Pfam" id="PF00481">
    <property type="entry name" value="PP2C"/>
    <property type="match status" value="1"/>
</dbReference>
<dbReference type="Gene3D" id="3.60.40.10">
    <property type="entry name" value="PPM-type phosphatase domain"/>
    <property type="match status" value="1"/>
</dbReference>